<dbReference type="PANTHER" id="PTHR45926">
    <property type="entry name" value="OSJNBA0053K19.4 PROTEIN"/>
    <property type="match status" value="1"/>
</dbReference>
<dbReference type="SMART" id="SM00297">
    <property type="entry name" value="BROMO"/>
    <property type="match status" value="1"/>
</dbReference>
<evidence type="ECO:0000259" key="5">
    <source>
        <dbReference type="PROSITE" id="PS50014"/>
    </source>
</evidence>
<feature type="domain" description="Bromo" evidence="5">
    <location>
        <begin position="143"/>
        <end position="218"/>
    </location>
</feature>
<keyword evidence="1" id="KW-0805">Transcription regulation</keyword>
<accession>A0A0E0HKM5</accession>
<dbReference type="EnsemblPlants" id="ONIVA06G02920.1">
    <property type="protein sequence ID" value="ONIVA06G02920.1"/>
    <property type="gene ID" value="ONIVA06G02920"/>
</dbReference>
<evidence type="ECO:0000256" key="2">
    <source>
        <dbReference type="ARBA" id="ARBA00023117"/>
    </source>
</evidence>
<keyword evidence="8" id="KW-1185">Reference proteome</keyword>
<sequence length="399" mass="45308">MRGKKKGKKKRFRRVEAPVVSPFSLADGRRRRAWRRALDMVPGGGVPQGAEGGRAMAAAETAATAAAAGERAPGTEVDAFRRQVEDLVSKTDQLERRVNEVVGFYDGKKHGSGGRKAGRKDSSLSKGMPDLMRQFGTIVRQITSHEWAEPFLKPVDVVGLQLDDYYKIITKPMDFSTIQKKMEGKDDNKYNNVREIYSDVRLIFANAMKYNDERHDVHIMAKSLLEKFEEKWLQLLPKVENEERKQKDEESNGVPKVNISPEEAIAKLAKDTDNELIEINKQLEELRQMVVQKCRKMTTYEKRKLGAGLCHLSPEELTKALEMVAQDNPSFEAKGDELELDMDAQSETTLWRLKFFVREALERQANVASGRTDENAKRKREICNALARTASKRVKQQPN</sequence>
<dbReference type="OMA" id="IGGNENQ"/>
<dbReference type="InterPro" id="IPR038336">
    <property type="entry name" value="NET_sf"/>
</dbReference>
<keyword evidence="2 4" id="KW-0103">Bromodomain</keyword>
<dbReference type="HOGENOM" id="CLU_063149_0_0_1"/>
<dbReference type="AlphaFoldDB" id="A0A0E0HKM5"/>
<evidence type="ECO:0000256" key="3">
    <source>
        <dbReference type="ARBA" id="ARBA00023163"/>
    </source>
</evidence>
<dbReference type="Gramene" id="ONIVA06G02920.1">
    <property type="protein sequence ID" value="ONIVA06G02920.1"/>
    <property type="gene ID" value="ONIVA06G02920"/>
</dbReference>
<evidence type="ECO:0000313" key="8">
    <source>
        <dbReference type="Proteomes" id="UP000006591"/>
    </source>
</evidence>
<dbReference type="Pfam" id="PF17035">
    <property type="entry name" value="BET"/>
    <property type="match status" value="1"/>
</dbReference>
<dbReference type="eggNOG" id="KOG1474">
    <property type="taxonomic scope" value="Eukaryota"/>
</dbReference>
<dbReference type="Pfam" id="PF00439">
    <property type="entry name" value="Bromodomain"/>
    <property type="match status" value="1"/>
</dbReference>
<evidence type="ECO:0008006" key="9">
    <source>
        <dbReference type="Google" id="ProtNLM"/>
    </source>
</evidence>
<dbReference type="InterPro" id="IPR027353">
    <property type="entry name" value="NET_dom"/>
</dbReference>
<dbReference type="InterPro" id="IPR036427">
    <property type="entry name" value="Bromodomain-like_sf"/>
</dbReference>
<reference evidence="7" key="1">
    <citation type="submission" date="2015-04" db="UniProtKB">
        <authorList>
            <consortium name="EnsemblPlants"/>
        </authorList>
    </citation>
    <scope>IDENTIFICATION</scope>
    <source>
        <strain evidence="7">SL10</strain>
    </source>
</reference>
<dbReference type="Proteomes" id="UP000006591">
    <property type="component" value="Chromosome 6"/>
</dbReference>
<evidence type="ECO:0000259" key="6">
    <source>
        <dbReference type="PROSITE" id="PS51525"/>
    </source>
</evidence>
<evidence type="ECO:0000256" key="1">
    <source>
        <dbReference type="ARBA" id="ARBA00023015"/>
    </source>
</evidence>
<evidence type="ECO:0000313" key="7">
    <source>
        <dbReference type="EnsemblPlants" id="ONIVA06G02920.1"/>
    </source>
</evidence>
<dbReference type="PRINTS" id="PR00503">
    <property type="entry name" value="BROMODOMAIN"/>
</dbReference>
<feature type="domain" description="NET" evidence="6">
    <location>
        <begin position="287"/>
        <end position="368"/>
    </location>
</feature>
<dbReference type="STRING" id="4536.A0A0E0HKM5"/>
<dbReference type="PROSITE" id="PS50014">
    <property type="entry name" value="BROMODOMAIN_2"/>
    <property type="match status" value="1"/>
</dbReference>
<dbReference type="PROSITE" id="PS51525">
    <property type="entry name" value="NET"/>
    <property type="match status" value="1"/>
</dbReference>
<dbReference type="SUPFAM" id="SSF47370">
    <property type="entry name" value="Bromodomain"/>
    <property type="match status" value="1"/>
</dbReference>
<organism evidence="7">
    <name type="scientific">Oryza nivara</name>
    <name type="common">Indian wild rice</name>
    <name type="synonym">Oryza sativa f. spontanea</name>
    <dbReference type="NCBI Taxonomy" id="4536"/>
    <lineage>
        <taxon>Eukaryota</taxon>
        <taxon>Viridiplantae</taxon>
        <taxon>Streptophyta</taxon>
        <taxon>Embryophyta</taxon>
        <taxon>Tracheophyta</taxon>
        <taxon>Spermatophyta</taxon>
        <taxon>Magnoliopsida</taxon>
        <taxon>Liliopsida</taxon>
        <taxon>Poales</taxon>
        <taxon>Poaceae</taxon>
        <taxon>BOP clade</taxon>
        <taxon>Oryzoideae</taxon>
        <taxon>Oryzeae</taxon>
        <taxon>Oryzinae</taxon>
        <taxon>Oryza</taxon>
    </lineage>
</organism>
<dbReference type="Gene3D" id="1.20.1270.220">
    <property type="match status" value="1"/>
</dbReference>
<dbReference type="InterPro" id="IPR001487">
    <property type="entry name" value="Bromodomain"/>
</dbReference>
<name>A0A0E0HKM5_ORYNI</name>
<protein>
    <recommendedName>
        <fullName evidence="9">Bromo domain-containing protein</fullName>
    </recommendedName>
</protein>
<keyword evidence="3" id="KW-0804">Transcription</keyword>
<proteinExistence type="predicted"/>
<reference evidence="7" key="2">
    <citation type="submission" date="2018-04" db="EMBL/GenBank/DDBJ databases">
        <title>OnivRS2 (Oryza nivara Reference Sequence Version 2).</title>
        <authorList>
            <person name="Zhang J."/>
            <person name="Kudrna D."/>
            <person name="Lee S."/>
            <person name="Talag J."/>
            <person name="Rajasekar S."/>
            <person name="Welchert J."/>
            <person name="Hsing Y.-I."/>
            <person name="Wing R.A."/>
        </authorList>
    </citation>
    <scope>NUCLEOTIDE SEQUENCE [LARGE SCALE GENOMIC DNA]</scope>
    <source>
        <strain evidence="7">SL10</strain>
    </source>
</reference>
<dbReference type="Gene3D" id="1.20.920.10">
    <property type="entry name" value="Bromodomain-like"/>
    <property type="match status" value="1"/>
</dbReference>
<evidence type="ECO:0000256" key="4">
    <source>
        <dbReference type="PROSITE-ProRule" id="PRU00035"/>
    </source>
</evidence>